<feature type="compositionally biased region" description="Polar residues" evidence="1">
    <location>
        <begin position="590"/>
        <end position="608"/>
    </location>
</feature>
<dbReference type="InterPro" id="IPR012388">
    <property type="entry name" value="CABLES1/2"/>
</dbReference>
<dbReference type="OrthoDB" id="5353095at2759"/>
<protein>
    <submittedName>
        <fullName evidence="2">Cyclin-like protein</fullName>
    </submittedName>
</protein>
<feature type="region of interest" description="Disordered" evidence="1">
    <location>
        <begin position="590"/>
        <end position="619"/>
    </location>
</feature>
<dbReference type="InterPro" id="IPR036915">
    <property type="entry name" value="Cyclin-like_sf"/>
</dbReference>
<name>W7UAN3_9STRA</name>
<feature type="compositionally biased region" description="Low complexity" evidence="1">
    <location>
        <begin position="17"/>
        <end position="28"/>
    </location>
</feature>
<dbReference type="AlphaFoldDB" id="W7UAN3"/>
<organism evidence="2 3">
    <name type="scientific">Nannochloropsis gaditana</name>
    <dbReference type="NCBI Taxonomy" id="72520"/>
    <lineage>
        <taxon>Eukaryota</taxon>
        <taxon>Sar</taxon>
        <taxon>Stramenopiles</taxon>
        <taxon>Ochrophyta</taxon>
        <taxon>Eustigmatophyceae</taxon>
        <taxon>Eustigmatales</taxon>
        <taxon>Monodopsidaceae</taxon>
        <taxon>Nannochloropsis</taxon>
    </lineage>
</organism>
<dbReference type="EMBL" id="AZIL01000116">
    <property type="protein sequence ID" value="EWM29851.1"/>
    <property type="molecule type" value="Genomic_DNA"/>
</dbReference>
<comment type="caution">
    <text evidence="2">The sequence shown here is derived from an EMBL/GenBank/DDBJ whole genome shotgun (WGS) entry which is preliminary data.</text>
</comment>
<feature type="compositionally biased region" description="Basic and acidic residues" evidence="1">
    <location>
        <begin position="561"/>
        <end position="570"/>
    </location>
</feature>
<gene>
    <name evidence="2" type="ORF">Naga_100017g66</name>
</gene>
<feature type="region of interest" description="Disordered" evidence="1">
    <location>
        <begin position="538"/>
        <end position="572"/>
    </location>
</feature>
<dbReference type="GO" id="GO:0051726">
    <property type="term" value="P:regulation of cell cycle"/>
    <property type="evidence" value="ECO:0007669"/>
    <property type="project" value="InterPro"/>
</dbReference>
<feature type="compositionally biased region" description="Polar residues" evidence="1">
    <location>
        <begin position="29"/>
        <end position="38"/>
    </location>
</feature>
<proteinExistence type="predicted"/>
<feature type="region of interest" description="Disordered" evidence="1">
    <location>
        <begin position="276"/>
        <end position="296"/>
    </location>
</feature>
<dbReference type="Gene3D" id="1.10.472.10">
    <property type="entry name" value="Cyclin-like"/>
    <property type="match status" value="1"/>
</dbReference>
<dbReference type="PANTHER" id="PTHR22896:SF0">
    <property type="entry name" value="CYCLIN N-TERMINAL DOMAIN-CONTAINING PROTEIN"/>
    <property type="match status" value="1"/>
</dbReference>
<feature type="compositionally biased region" description="Polar residues" evidence="1">
    <location>
        <begin position="279"/>
        <end position="292"/>
    </location>
</feature>
<reference evidence="2 3" key="1">
    <citation type="journal article" date="2014" name="Mol. Plant">
        <title>Chromosome Scale Genome Assembly and Transcriptome Profiling of Nannochloropsis gaditana in Nitrogen Depletion.</title>
        <authorList>
            <person name="Corteggiani Carpinelli E."/>
            <person name="Telatin A."/>
            <person name="Vitulo N."/>
            <person name="Forcato C."/>
            <person name="D'Angelo M."/>
            <person name="Schiavon R."/>
            <person name="Vezzi A."/>
            <person name="Giacometti G.M."/>
            <person name="Morosinotto T."/>
            <person name="Valle G."/>
        </authorList>
    </citation>
    <scope>NUCLEOTIDE SEQUENCE [LARGE SCALE GENOMIC DNA]</scope>
    <source>
        <strain evidence="2 3">B-31</strain>
    </source>
</reference>
<keyword evidence="3" id="KW-1185">Reference proteome</keyword>
<evidence type="ECO:0000256" key="1">
    <source>
        <dbReference type="SAM" id="MobiDB-lite"/>
    </source>
</evidence>
<evidence type="ECO:0000313" key="2">
    <source>
        <dbReference type="EMBL" id="EWM29851.1"/>
    </source>
</evidence>
<evidence type="ECO:0000313" key="3">
    <source>
        <dbReference type="Proteomes" id="UP000019335"/>
    </source>
</evidence>
<dbReference type="PANTHER" id="PTHR22896">
    <property type="entry name" value="CDK5 AND ABL1 ENZYME SUBSTRATE 1"/>
    <property type="match status" value="1"/>
</dbReference>
<dbReference type="Proteomes" id="UP000019335">
    <property type="component" value="Chromosome 2"/>
</dbReference>
<accession>W7UAN3</accession>
<feature type="region of interest" description="Disordered" evidence="1">
    <location>
        <begin position="671"/>
        <end position="690"/>
    </location>
</feature>
<feature type="region of interest" description="Disordered" evidence="1">
    <location>
        <begin position="1"/>
        <end position="41"/>
    </location>
</feature>
<sequence>MEMACANPANKKRTLARSKSGGTRTTSSAFSSRPAQQQHYRRVRAIPSSGLFRRNADRQLAALHFLSNIPMKSELQVLNIVRPPHQENSHGRENYMALTGKKEDRDMKPHKVASRANDSSTPVLENHFCRSRDGVDSTSIPGKQLNGLDAFVVSVPESIRHKYQHSAAVVRQWERRVKNAGILDGRLFISSRRGYPLVVASVVEYKPGCESEKRWRARQVNERGGEAFHRPVPDWRGVRYGALLHAERAACSAERDVRDGGYLVACGGKDGVGAGAAPASQSPFGASGSSYDPASLDDPALSHGRTRQLNVGGPGLGPVVFSIIHFRKPKQLKEELNKQFRERHPTLPPSLTLSKIRRLKKQAAIACYEGLGVELGTLALACVYFEKLCLLSLVTKSNRRLAFATCLILSYKFQEQGLRGSTGNGWQEERESKIMSVSGSFDSFRDPHLRQKSRSSITGGNNACNLSRLLEWIDREWCVSKKQVLEAEFGVYINLKFALHVPACEVQHHFARLCKLVGATPRDYLGEDRFRAYTEVVTGHNQHSHPRRQEDEVAGTTRRRVGGETGREKNANANDGCWNTVAEKRYTYTTKPQESISPGCQVPSQRHAASSEPPTDRAHQKDWAIQNVKCNFAKNQHKSEDLREESASLALTDFSRGEHIKKDMIGTRAEVKDGLPSRRRPSWTLRKLRR</sequence>
<dbReference type="SUPFAM" id="SSF47954">
    <property type="entry name" value="Cyclin-like"/>
    <property type="match status" value="1"/>
</dbReference>
<feature type="compositionally biased region" description="Basic residues" evidence="1">
    <location>
        <begin position="677"/>
        <end position="690"/>
    </location>
</feature>